<reference evidence="10" key="1">
    <citation type="journal article" date="2019" name="Int. J. Syst. Evol. Microbiol.">
        <title>The Global Catalogue of Microorganisms (GCM) 10K type strain sequencing project: providing services to taxonomists for standard genome sequencing and annotation.</title>
        <authorList>
            <consortium name="The Broad Institute Genomics Platform"/>
            <consortium name="The Broad Institute Genome Sequencing Center for Infectious Disease"/>
            <person name="Wu L."/>
            <person name="Ma J."/>
        </authorList>
    </citation>
    <scope>NUCLEOTIDE SEQUENCE [LARGE SCALE GENOMIC DNA]</scope>
    <source>
        <strain evidence="10">JCM 8201</strain>
    </source>
</reference>
<evidence type="ECO:0000256" key="1">
    <source>
        <dbReference type="ARBA" id="ARBA00022475"/>
    </source>
</evidence>
<comment type="function">
    <text evidence="7">Functions as a peptidoglycan terminase that cleaves nascent peptidoglycan strands endolytically to terminate their elongation.</text>
</comment>
<evidence type="ECO:0000313" key="10">
    <source>
        <dbReference type="Proteomes" id="UP001501842"/>
    </source>
</evidence>
<evidence type="ECO:0000256" key="5">
    <source>
        <dbReference type="ARBA" id="ARBA00023239"/>
    </source>
</evidence>
<comment type="similarity">
    <text evidence="7">Belongs to the transglycosylase MltG family.</text>
</comment>
<keyword evidence="1 7" id="KW-1003">Cell membrane</keyword>
<dbReference type="InterPro" id="IPR003770">
    <property type="entry name" value="MLTG-like"/>
</dbReference>
<dbReference type="CDD" id="cd08010">
    <property type="entry name" value="MltG_like"/>
    <property type="match status" value="1"/>
</dbReference>
<comment type="catalytic activity">
    <reaction evidence="7">
        <text>a peptidoglycan chain = a peptidoglycan chain with N-acetyl-1,6-anhydromuramyl-[peptide] at the reducing end + a peptidoglycan chain with N-acetylglucosamine at the non-reducing end.</text>
        <dbReference type="EC" id="4.2.2.29"/>
    </reaction>
</comment>
<evidence type="ECO:0000313" key="9">
    <source>
        <dbReference type="EMBL" id="GAA2738717.1"/>
    </source>
</evidence>
<sequence length="365" mass="40534">MVVDPGLWQEEEPSRRKRKGRRGGLAVMVSLLFLLAVIGGGGYFGYSKLRGHMPAPDYSGQGAEVVTVEVVKGDSTAAVGRRLREAGVVKSVDAFTIAAGEKLRTLQPGFYRVRKRMSSEKAVAALLDPKSRIGVVHVPEGRWASEIYAQLSEATDIPVKEFEKVDPASLGLPEFAGGKVEGYLFPGRYDLPPDATAGQLLGMMVERFKWETQKVDFTKGKALGLDPAEVVTVASLIDAEAGRPEDRRMISRVVHNRLKIGMPLQFDPSVLYARQKRTIDVRERHQEIDSPYNLYRHKGLPPGPISNPGLAAIEAAMNPADGKWLYFVTVNPTERRTEFASSYNEFLKLKAKFDRWLRENPQPQN</sequence>
<feature type="site" description="Important for catalytic activity" evidence="7">
    <location>
        <position position="240"/>
    </location>
</feature>
<comment type="subcellular location">
    <subcellularLocation>
        <location evidence="7">Cell membrane</location>
        <topology evidence="7">Single-pass membrane protein</topology>
    </subcellularLocation>
</comment>
<dbReference type="Pfam" id="PF02618">
    <property type="entry name" value="YceG"/>
    <property type="match status" value="1"/>
</dbReference>
<dbReference type="EMBL" id="BAAATZ010000047">
    <property type="protein sequence ID" value="GAA2738717.1"/>
    <property type="molecule type" value="Genomic_DNA"/>
</dbReference>
<dbReference type="NCBIfam" id="TIGR00247">
    <property type="entry name" value="endolytic transglycosylase MltG"/>
    <property type="match status" value="1"/>
</dbReference>
<evidence type="ECO:0000256" key="3">
    <source>
        <dbReference type="ARBA" id="ARBA00022989"/>
    </source>
</evidence>
<comment type="caution">
    <text evidence="9">The sequence shown here is derived from an EMBL/GenBank/DDBJ whole genome shotgun (WGS) entry which is preliminary data.</text>
</comment>
<dbReference type="HAMAP" id="MF_02065">
    <property type="entry name" value="MltG"/>
    <property type="match status" value="1"/>
</dbReference>
<proteinExistence type="inferred from homology"/>
<evidence type="ECO:0000256" key="2">
    <source>
        <dbReference type="ARBA" id="ARBA00022692"/>
    </source>
</evidence>
<dbReference type="PANTHER" id="PTHR30518:SF2">
    <property type="entry name" value="ENDOLYTIC MUREIN TRANSGLYCOSYLASE"/>
    <property type="match status" value="1"/>
</dbReference>
<keyword evidence="6 7" id="KW-0961">Cell wall biogenesis/degradation</keyword>
<dbReference type="RefSeq" id="WP_344458328.1">
    <property type="nucleotide sequence ID" value="NZ_BAAATZ010000047.1"/>
</dbReference>
<dbReference type="PANTHER" id="PTHR30518">
    <property type="entry name" value="ENDOLYTIC MUREIN TRANSGLYCOSYLASE"/>
    <property type="match status" value="1"/>
</dbReference>
<keyword evidence="10" id="KW-1185">Reference proteome</keyword>
<dbReference type="EC" id="4.2.2.29" evidence="7"/>
<name>A0ABP6H9M6_9ACTN</name>
<keyword evidence="5 7" id="KW-0456">Lyase</keyword>
<evidence type="ECO:0000256" key="4">
    <source>
        <dbReference type="ARBA" id="ARBA00023136"/>
    </source>
</evidence>
<keyword evidence="3 7" id="KW-1133">Transmembrane helix</keyword>
<dbReference type="Gene3D" id="3.30.1490.480">
    <property type="entry name" value="Endolytic murein transglycosylase"/>
    <property type="match status" value="1"/>
</dbReference>
<keyword evidence="4 7" id="KW-0472">Membrane</keyword>
<evidence type="ECO:0000256" key="7">
    <source>
        <dbReference type="HAMAP-Rule" id="MF_02065"/>
    </source>
</evidence>
<dbReference type="Proteomes" id="UP001501842">
    <property type="component" value="Unassembled WGS sequence"/>
</dbReference>
<organism evidence="9 10">
    <name type="scientific">Actinocorallia aurantiaca</name>
    <dbReference type="NCBI Taxonomy" id="46204"/>
    <lineage>
        <taxon>Bacteria</taxon>
        <taxon>Bacillati</taxon>
        <taxon>Actinomycetota</taxon>
        <taxon>Actinomycetes</taxon>
        <taxon>Streptosporangiales</taxon>
        <taxon>Thermomonosporaceae</taxon>
        <taxon>Actinocorallia</taxon>
    </lineage>
</organism>
<protein>
    <recommendedName>
        <fullName evidence="7">Endolytic murein transglycosylase</fullName>
        <ecNumber evidence="7">4.2.2.29</ecNumber>
    </recommendedName>
    <alternativeName>
        <fullName evidence="7">Peptidoglycan lytic transglycosylase</fullName>
    </alternativeName>
    <alternativeName>
        <fullName evidence="7">Peptidoglycan polymerization terminase</fullName>
    </alternativeName>
</protein>
<feature type="region of interest" description="Disordered" evidence="8">
    <location>
        <begin position="1"/>
        <end position="20"/>
    </location>
</feature>
<feature type="transmembrane region" description="Helical" evidence="7">
    <location>
        <begin position="25"/>
        <end position="46"/>
    </location>
</feature>
<accession>A0ABP6H9M6</accession>
<evidence type="ECO:0000256" key="8">
    <source>
        <dbReference type="SAM" id="MobiDB-lite"/>
    </source>
</evidence>
<evidence type="ECO:0000256" key="6">
    <source>
        <dbReference type="ARBA" id="ARBA00023316"/>
    </source>
</evidence>
<gene>
    <name evidence="7" type="primary">mltG</name>
    <name evidence="9" type="ORF">GCM10010439_73630</name>
</gene>
<keyword evidence="2 7" id="KW-0812">Transmembrane</keyword>